<accession>A0ABW8D1X4</accession>
<keyword evidence="2" id="KW-1185">Reference proteome</keyword>
<proteinExistence type="predicted"/>
<dbReference type="EMBL" id="JBITYT010000023">
    <property type="protein sequence ID" value="MFI9123843.1"/>
    <property type="molecule type" value="Genomic_DNA"/>
</dbReference>
<gene>
    <name evidence="1" type="ORF">ACIGW0_31380</name>
</gene>
<organism evidence="1 2">
    <name type="scientific">Streptomyces bikiniensis</name>
    <dbReference type="NCBI Taxonomy" id="1896"/>
    <lineage>
        <taxon>Bacteria</taxon>
        <taxon>Bacillati</taxon>
        <taxon>Actinomycetota</taxon>
        <taxon>Actinomycetes</taxon>
        <taxon>Kitasatosporales</taxon>
        <taxon>Streptomycetaceae</taxon>
        <taxon>Streptomyces</taxon>
    </lineage>
</organism>
<name>A0ABW8D1X4_STRBI</name>
<reference evidence="1 2" key="1">
    <citation type="submission" date="2024-10" db="EMBL/GenBank/DDBJ databases">
        <title>The Natural Products Discovery Center: Release of the First 8490 Sequenced Strains for Exploring Actinobacteria Biosynthetic Diversity.</title>
        <authorList>
            <person name="Kalkreuter E."/>
            <person name="Kautsar S.A."/>
            <person name="Yang D."/>
            <person name="Bader C.D."/>
            <person name="Teijaro C.N."/>
            <person name="Fluegel L."/>
            <person name="Davis C.M."/>
            <person name="Simpson J.R."/>
            <person name="Lauterbach L."/>
            <person name="Steele A.D."/>
            <person name="Gui C."/>
            <person name="Meng S."/>
            <person name="Li G."/>
            <person name="Viehrig K."/>
            <person name="Ye F."/>
            <person name="Su P."/>
            <person name="Kiefer A.F."/>
            <person name="Nichols A."/>
            <person name="Cepeda A.J."/>
            <person name="Yan W."/>
            <person name="Fan B."/>
            <person name="Jiang Y."/>
            <person name="Adhikari A."/>
            <person name="Zheng C.-J."/>
            <person name="Schuster L."/>
            <person name="Cowan T.M."/>
            <person name="Smanski M.J."/>
            <person name="Chevrette M.G."/>
            <person name="De Carvalho L.P.S."/>
            <person name="Shen B."/>
        </authorList>
    </citation>
    <scope>NUCLEOTIDE SEQUENCE [LARGE SCALE GENOMIC DNA]</scope>
    <source>
        <strain evidence="1 2">NPDC053346</strain>
    </source>
</reference>
<sequence length="66" mass="7180">MVVTAGRFYRDTTGDIWQAASTNALLFVAFGDGDPDVEPFDLMPAATVSDEYGPLVEVRPTGWVEN</sequence>
<dbReference type="RefSeq" id="WP_399621621.1">
    <property type="nucleotide sequence ID" value="NZ_JBITYT010000023.1"/>
</dbReference>
<comment type="caution">
    <text evidence="1">The sequence shown here is derived from an EMBL/GenBank/DDBJ whole genome shotgun (WGS) entry which is preliminary data.</text>
</comment>
<dbReference type="Proteomes" id="UP001614391">
    <property type="component" value="Unassembled WGS sequence"/>
</dbReference>
<protein>
    <submittedName>
        <fullName evidence="1">Uncharacterized protein</fullName>
    </submittedName>
</protein>
<evidence type="ECO:0000313" key="2">
    <source>
        <dbReference type="Proteomes" id="UP001614391"/>
    </source>
</evidence>
<evidence type="ECO:0000313" key="1">
    <source>
        <dbReference type="EMBL" id="MFI9123843.1"/>
    </source>
</evidence>